<organism evidence="6 7">
    <name type="scientific">Vallitalea pronyensis</name>
    <dbReference type="NCBI Taxonomy" id="1348613"/>
    <lineage>
        <taxon>Bacteria</taxon>
        <taxon>Bacillati</taxon>
        <taxon>Bacillota</taxon>
        <taxon>Clostridia</taxon>
        <taxon>Lachnospirales</taxon>
        <taxon>Vallitaleaceae</taxon>
        <taxon>Vallitalea</taxon>
    </lineage>
</organism>
<dbReference type="PANTHER" id="PTHR42798">
    <property type="entry name" value="LIPOPROTEIN-RELEASING SYSTEM ATP-BINDING PROTEIN LOLD"/>
    <property type="match status" value="1"/>
</dbReference>
<evidence type="ECO:0000259" key="5">
    <source>
        <dbReference type="PROSITE" id="PS50893"/>
    </source>
</evidence>
<gene>
    <name evidence="6" type="ORF">HZI73_19990</name>
</gene>
<feature type="domain" description="ABC transporter" evidence="5">
    <location>
        <begin position="5"/>
        <end position="240"/>
    </location>
</feature>
<dbReference type="Pfam" id="PF00005">
    <property type="entry name" value="ABC_tran"/>
    <property type="match status" value="1"/>
</dbReference>
<keyword evidence="7" id="KW-1185">Reference proteome</keyword>
<dbReference type="FunFam" id="3.40.50.300:FF:000032">
    <property type="entry name" value="Export ABC transporter ATP-binding protein"/>
    <property type="match status" value="1"/>
</dbReference>
<dbReference type="InterPro" id="IPR003593">
    <property type="entry name" value="AAA+_ATPase"/>
</dbReference>
<dbReference type="GO" id="GO:0005524">
    <property type="term" value="F:ATP binding"/>
    <property type="evidence" value="ECO:0007669"/>
    <property type="project" value="UniProtKB-KW"/>
</dbReference>
<dbReference type="InterPro" id="IPR017871">
    <property type="entry name" value="ABC_transporter-like_CS"/>
</dbReference>
<reference evidence="6" key="1">
    <citation type="submission" date="2020-07" db="EMBL/GenBank/DDBJ databases">
        <title>Vallitalea pronyensis genome.</title>
        <authorList>
            <person name="Postec A."/>
        </authorList>
    </citation>
    <scope>NUCLEOTIDE SEQUENCE</scope>
    <source>
        <strain evidence="6">FatNI3</strain>
    </source>
</reference>
<dbReference type="GO" id="GO:0022857">
    <property type="term" value="F:transmembrane transporter activity"/>
    <property type="evidence" value="ECO:0007669"/>
    <property type="project" value="UniProtKB-ARBA"/>
</dbReference>
<dbReference type="KEGG" id="vpy:HZI73_19990"/>
<dbReference type="InterPro" id="IPR027417">
    <property type="entry name" value="P-loop_NTPase"/>
</dbReference>
<keyword evidence="3" id="KW-0547">Nucleotide-binding</keyword>
<dbReference type="SUPFAM" id="SSF52540">
    <property type="entry name" value="P-loop containing nucleoside triphosphate hydrolases"/>
    <property type="match status" value="1"/>
</dbReference>
<evidence type="ECO:0000313" key="7">
    <source>
        <dbReference type="Proteomes" id="UP000683246"/>
    </source>
</evidence>
<dbReference type="PROSITE" id="PS50893">
    <property type="entry name" value="ABC_TRANSPORTER_2"/>
    <property type="match status" value="1"/>
</dbReference>
<dbReference type="GO" id="GO:0016887">
    <property type="term" value="F:ATP hydrolysis activity"/>
    <property type="evidence" value="ECO:0007669"/>
    <property type="project" value="InterPro"/>
</dbReference>
<dbReference type="PROSITE" id="PS00211">
    <property type="entry name" value="ABC_TRANSPORTER_1"/>
    <property type="match status" value="1"/>
</dbReference>
<sequence>MSTIIKIKDLRKVYRMGNERVVALDNISLDINKGECCCILGTSGSGKSTLLNMIAGLEKPTKGLINVKGNRIDKMNEKKVTKFRQKHVGFVFQSYNLLPNLTALENVAMPLIFTGMPKKKREKEAKRMLSAVGLGDRLRHKPSQMSGGQQQRVSIARAFVGTPEIVFADEPTGNLDTKTTMEVMKLITTIAKDNNQTLIIVTHDVETSVYANRVIHVRDGLIESIEMNEIEEVEEKKQEA</sequence>
<accession>A0A8J8MMY9</accession>
<evidence type="ECO:0000256" key="2">
    <source>
        <dbReference type="ARBA" id="ARBA00022448"/>
    </source>
</evidence>
<evidence type="ECO:0000256" key="1">
    <source>
        <dbReference type="ARBA" id="ARBA00005417"/>
    </source>
</evidence>
<evidence type="ECO:0000256" key="3">
    <source>
        <dbReference type="ARBA" id="ARBA00022741"/>
    </source>
</evidence>
<dbReference type="AlphaFoldDB" id="A0A8J8MMY9"/>
<protein>
    <submittedName>
        <fullName evidence="6">ABC transporter ATP-binding protein</fullName>
    </submittedName>
</protein>
<dbReference type="PANTHER" id="PTHR42798:SF6">
    <property type="entry name" value="CELL DIVISION ATP-BINDING PROTEIN FTSE"/>
    <property type="match status" value="1"/>
</dbReference>
<dbReference type="CDD" id="cd03255">
    <property type="entry name" value="ABC_MJ0796_LolCDE_FtsE"/>
    <property type="match status" value="1"/>
</dbReference>
<evidence type="ECO:0000313" key="6">
    <source>
        <dbReference type="EMBL" id="QUI24439.1"/>
    </source>
</evidence>
<proteinExistence type="inferred from homology"/>
<comment type="similarity">
    <text evidence="1">Belongs to the ABC transporter superfamily.</text>
</comment>
<dbReference type="Proteomes" id="UP000683246">
    <property type="component" value="Chromosome"/>
</dbReference>
<dbReference type="Gene3D" id="3.40.50.300">
    <property type="entry name" value="P-loop containing nucleotide triphosphate hydrolases"/>
    <property type="match status" value="1"/>
</dbReference>
<dbReference type="InterPro" id="IPR017911">
    <property type="entry name" value="MacB-like_ATP-bd"/>
</dbReference>
<keyword evidence="4 6" id="KW-0067">ATP-binding</keyword>
<dbReference type="SMART" id="SM00382">
    <property type="entry name" value="AAA"/>
    <property type="match status" value="1"/>
</dbReference>
<dbReference type="EMBL" id="CP058649">
    <property type="protein sequence ID" value="QUI24439.1"/>
    <property type="molecule type" value="Genomic_DNA"/>
</dbReference>
<dbReference type="InterPro" id="IPR003439">
    <property type="entry name" value="ABC_transporter-like_ATP-bd"/>
</dbReference>
<evidence type="ECO:0000256" key="4">
    <source>
        <dbReference type="ARBA" id="ARBA00022840"/>
    </source>
</evidence>
<dbReference type="GO" id="GO:0098796">
    <property type="term" value="C:membrane protein complex"/>
    <property type="evidence" value="ECO:0007669"/>
    <property type="project" value="UniProtKB-ARBA"/>
</dbReference>
<name>A0A8J8MMY9_9FIRM</name>
<keyword evidence="2" id="KW-0813">Transport</keyword>